<keyword evidence="2" id="KW-1185">Reference proteome</keyword>
<evidence type="ECO:0000313" key="1">
    <source>
        <dbReference type="EMBL" id="KAJ8125168.1"/>
    </source>
</evidence>
<name>A0ACC2JD22_9PEZI</name>
<dbReference type="Proteomes" id="UP001153332">
    <property type="component" value="Unassembled WGS sequence"/>
</dbReference>
<gene>
    <name evidence="1" type="ORF">O1611_g8472</name>
</gene>
<protein>
    <submittedName>
        <fullName evidence="1">Uncharacterized protein</fullName>
    </submittedName>
</protein>
<proteinExistence type="predicted"/>
<comment type="caution">
    <text evidence="1">The sequence shown here is derived from an EMBL/GenBank/DDBJ whole genome shotgun (WGS) entry which is preliminary data.</text>
</comment>
<reference evidence="1" key="1">
    <citation type="submission" date="2022-12" db="EMBL/GenBank/DDBJ databases">
        <title>Genome Sequence of Lasiodiplodia mahajangana.</title>
        <authorList>
            <person name="Buettner E."/>
        </authorList>
    </citation>
    <scope>NUCLEOTIDE SEQUENCE</scope>
    <source>
        <strain evidence="1">VT137</strain>
    </source>
</reference>
<dbReference type="EMBL" id="JAPUUL010002528">
    <property type="protein sequence ID" value="KAJ8125168.1"/>
    <property type="molecule type" value="Genomic_DNA"/>
</dbReference>
<accession>A0ACC2JD22</accession>
<sequence length="427" mass="48228">MDPLSISAAVAGLVALAGTVFSLAANYIKDVKEAPKEAKDLLDEVKQFSVLLHHLSLVARELEITTQPGEEALQDSPNIQWHHIYDCQKILNQVEVGLRRAIDGLESSSTLIQTRSRLKWPFSSNNTKEMIQTIQRYKQTINVALSANSYSRLAICLSRQETAGKRQEEMNKHLFGIEDSVKKILEINTKVVINQKRREVLNFFTKFTDPSHDFQMARNLHHPSTGLWFTELDDFKEWMATPGSKLWISGIPGAGKSVLAGLIIYECLKISSADNRKATTYFFCTYGNKATHSARSLLSSLAAQLARQNEGAFRILEGYQQELISQEPLVTEPSIQKLLEVFEAMCRMFDEVFIIVDGLDECETDEVLRSLSQLSLKMNSSSTTTLLLSRDVVHIRDQLEFDFNHIEIEAHTEDIETARVVFTKTAL</sequence>
<organism evidence="1 2">
    <name type="scientific">Lasiodiplodia mahajangana</name>
    <dbReference type="NCBI Taxonomy" id="1108764"/>
    <lineage>
        <taxon>Eukaryota</taxon>
        <taxon>Fungi</taxon>
        <taxon>Dikarya</taxon>
        <taxon>Ascomycota</taxon>
        <taxon>Pezizomycotina</taxon>
        <taxon>Dothideomycetes</taxon>
        <taxon>Dothideomycetes incertae sedis</taxon>
        <taxon>Botryosphaeriales</taxon>
        <taxon>Botryosphaeriaceae</taxon>
        <taxon>Lasiodiplodia</taxon>
    </lineage>
</organism>
<evidence type="ECO:0000313" key="2">
    <source>
        <dbReference type="Proteomes" id="UP001153332"/>
    </source>
</evidence>